<dbReference type="OrthoDB" id="5245206at2759"/>
<dbReference type="RefSeq" id="XP_043167098.1">
    <property type="nucleotide sequence ID" value="XM_043311163.1"/>
</dbReference>
<gene>
    <name evidence="3" type="ORF">ALTATR162_LOCUS3555</name>
</gene>
<keyword evidence="2" id="KW-0472">Membrane</keyword>
<evidence type="ECO:0000256" key="1">
    <source>
        <dbReference type="SAM" id="MobiDB-lite"/>
    </source>
</evidence>
<evidence type="ECO:0000256" key="2">
    <source>
        <dbReference type="SAM" id="Phobius"/>
    </source>
</evidence>
<keyword evidence="4" id="KW-1185">Reference proteome</keyword>
<evidence type="ECO:0000313" key="4">
    <source>
        <dbReference type="Proteomes" id="UP000676310"/>
    </source>
</evidence>
<dbReference type="Proteomes" id="UP000676310">
    <property type="component" value="Unassembled WGS sequence"/>
</dbReference>
<feature type="region of interest" description="Disordered" evidence="1">
    <location>
        <begin position="127"/>
        <end position="167"/>
    </location>
</feature>
<dbReference type="GeneID" id="67015124"/>
<comment type="caution">
    <text evidence="3">The sequence shown here is derived from an EMBL/GenBank/DDBJ whole genome shotgun (WGS) entry which is preliminary data.</text>
</comment>
<feature type="compositionally biased region" description="Polar residues" evidence="1">
    <location>
        <begin position="521"/>
        <end position="542"/>
    </location>
</feature>
<dbReference type="AlphaFoldDB" id="A0A8J2N4B9"/>
<organism evidence="3 4">
    <name type="scientific">Alternaria atra</name>
    <dbReference type="NCBI Taxonomy" id="119953"/>
    <lineage>
        <taxon>Eukaryota</taxon>
        <taxon>Fungi</taxon>
        <taxon>Dikarya</taxon>
        <taxon>Ascomycota</taxon>
        <taxon>Pezizomycotina</taxon>
        <taxon>Dothideomycetes</taxon>
        <taxon>Pleosporomycetidae</taxon>
        <taxon>Pleosporales</taxon>
        <taxon>Pleosporineae</taxon>
        <taxon>Pleosporaceae</taxon>
        <taxon>Alternaria</taxon>
        <taxon>Alternaria sect. Ulocladioides</taxon>
    </lineage>
</organism>
<proteinExistence type="predicted"/>
<dbReference type="EMBL" id="CAJRGZ010000016">
    <property type="protein sequence ID" value="CAG5154310.1"/>
    <property type="molecule type" value="Genomic_DNA"/>
</dbReference>
<accession>A0A8J2N4B9</accession>
<reference evidence="3" key="1">
    <citation type="submission" date="2021-05" db="EMBL/GenBank/DDBJ databases">
        <authorList>
            <person name="Stam R."/>
        </authorList>
    </citation>
    <scope>NUCLEOTIDE SEQUENCE</scope>
    <source>
        <strain evidence="3">CS162</strain>
    </source>
</reference>
<name>A0A8J2N4B9_9PLEO</name>
<feature type="region of interest" description="Disordered" evidence="1">
    <location>
        <begin position="521"/>
        <end position="590"/>
    </location>
</feature>
<feature type="compositionally biased region" description="Polar residues" evidence="1">
    <location>
        <begin position="573"/>
        <end position="584"/>
    </location>
</feature>
<sequence length="653" mass="70817">MQTKEIIAVSAVLGLCFIAAMALVTRFFLQHKQAKTTTTSDMFTTDGKTEGQLQLTQISSSWKRLLLPKQDSSKRHWVPNLSGIIKAGDEGLVSSALFTDLQGHPGQLPLETLYDAFATEVRSRPISERSSYPGDMTRFLGRAKKPAGNLGRSKSMSNVKRGEPNPKAARKSLDLSVVEMGLARSLSVKKPASALVSMRNGLRDDDVQKTPQRSWMKEGQTAKYEDGRTNVKITSGELAALSIILGSQLSNEPNKDTLLEPSAYGISIAVAPTTDAKSQVTLTQQKRSRSQRHAQGSGVSPLFAKHLAAGSLPYSQNNIGVHSILITDEAFEALQAGASLYTHPYAARTPQSKFLASLPSSRESRFHILATSTEVHTSTTLLDAIAALPFSGGLAPLASAPLIKTVQFIASAGLAHARLIQRLEQLVDKVHRHTPHLNIFGPLYEPQNAGLLFRERERLGRLATDPTTPDTLADKTSRMSRYITLLERLMALVPHLKPQDVLAAVQEAMKQEIRAAYEQAVTTHSSSTTRKNSVESICSPVSSPVPEISAKSAKRQSTSSRRSPRRRSNRSSTFSDVTETSPALSSEDKEGTLAKQVEQVLKAELPLDVATIAFVARMVIVAWTVSVGVVAWAEGEAGFKVPDLEGLGKIVMS</sequence>
<protein>
    <submittedName>
        <fullName evidence="3">Uncharacterized protein</fullName>
    </submittedName>
</protein>
<keyword evidence="2" id="KW-1133">Transmembrane helix</keyword>
<keyword evidence="2" id="KW-0812">Transmembrane</keyword>
<evidence type="ECO:0000313" key="3">
    <source>
        <dbReference type="EMBL" id="CAG5154310.1"/>
    </source>
</evidence>
<feature type="transmembrane region" description="Helical" evidence="2">
    <location>
        <begin position="6"/>
        <end position="29"/>
    </location>
</feature>